<evidence type="ECO:0000313" key="4">
    <source>
        <dbReference type="Proteomes" id="UP000663879"/>
    </source>
</evidence>
<evidence type="ECO:0000256" key="1">
    <source>
        <dbReference type="ARBA" id="ARBA00022729"/>
    </source>
</evidence>
<dbReference type="Proteomes" id="UP000663879">
    <property type="component" value="Unassembled WGS sequence"/>
</dbReference>
<accession>A0A814A1R3</accession>
<organism evidence="3 4">
    <name type="scientific">Brachionus calyciflorus</name>
    <dbReference type="NCBI Taxonomy" id="104777"/>
    <lineage>
        <taxon>Eukaryota</taxon>
        <taxon>Metazoa</taxon>
        <taxon>Spiralia</taxon>
        <taxon>Gnathifera</taxon>
        <taxon>Rotifera</taxon>
        <taxon>Eurotatoria</taxon>
        <taxon>Monogononta</taxon>
        <taxon>Pseudotrocha</taxon>
        <taxon>Ploima</taxon>
        <taxon>Brachionidae</taxon>
        <taxon>Brachionus</taxon>
    </lineage>
</organism>
<evidence type="ECO:0000313" key="3">
    <source>
        <dbReference type="EMBL" id="CAF0907254.1"/>
    </source>
</evidence>
<dbReference type="PANTHER" id="PTHR33562">
    <property type="entry name" value="ATILLA, ISOFORM B-RELATED-RELATED"/>
    <property type="match status" value="1"/>
</dbReference>
<feature type="chain" id="PRO_5032770664" evidence="2">
    <location>
        <begin position="25"/>
        <end position="128"/>
    </location>
</feature>
<reference evidence="3" key="1">
    <citation type="submission" date="2021-02" db="EMBL/GenBank/DDBJ databases">
        <authorList>
            <person name="Nowell W R."/>
        </authorList>
    </citation>
    <scope>NUCLEOTIDE SEQUENCE</scope>
    <source>
        <strain evidence="3">Ploen Becks lab</strain>
    </source>
</reference>
<dbReference type="SUPFAM" id="SSF57302">
    <property type="entry name" value="Snake toxin-like"/>
    <property type="match status" value="1"/>
</dbReference>
<gene>
    <name evidence="3" type="ORF">OXX778_LOCUS11710</name>
</gene>
<keyword evidence="4" id="KW-1185">Reference proteome</keyword>
<feature type="signal peptide" evidence="2">
    <location>
        <begin position="1"/>
        <end position="24"/>
    </location>
</feature>
<comment type="caution">
    <text evidence="3">The sequence shown here is derived from an EMBL/GenBank/DDBJ whole genome shotgun (WGS) entry which is preliminary data.</text>
</comment>
<dbReference type="EMBL" id="CAJNOC010002022">
    <property type="protein sequence ID" value="CAF0907254.1"/>
    <property type="molecule type" value="Genomic_DNA"/>
</dbReference>
<dbReference type="OrthoDB" id="10420339at2759"/>
<sequence>MNFLFVHIGLVLLITETLIKSVDSIRCLQCFGTNCADTIYPASTQYVDCQDGVKFCLKLVYRNGQVNRMCGEPFEQKCCSNKRIRRNNRTAIQYCCNKNVCNKSSRLSLNISFFLLPLYFLIQIKIIN</sequence>
<dbReference type="InterPro" id="IPR045860">
    <property type="entry name" value="Snake_toxin-like_sf"/>
</dbReference>
<dbReference type="CDD" id="cd00117">
    <property type="entry name" value="TFP"/>
    <property type="match status" value="1"/>
</dbReference>
<dbReference type="AlphaFoldDB" id="A0A814A1R3"/>
<name>A0A814A1R3_9BILA</name>
<dbReference type="InterPro" id="IPR050975">
    <property type="entry name" value="Sleep_regulator"/>
</dbReference>
<protein>
    <submittedName>
        <fullName evidence="3">Uncharacterized protein</fullName>
    </submittedName>
</protein>
<proteinExistence type="predicted"/>
<evidence type="ECO:0000256" key="2">
    <source>
        <dbReference type="SAM" id="SignalP"/>
    </source>
</evidence>
<keyword evidence="1 2" id="KW-0732">Signal</keyword>